<dbReference type="RefSeq" id="WP_006583309.1">
    <property type="nucleotide sequence ID" value="NZ_CM001377.1"/>
</dbReference>
<dbReference type="HOGENOM" id="CLU_202304_0_0_0"/>
<organism evidence="1 2">
    <name type="scientific">Thermanaerovibrio velox DSM 12556</name>
    <dbReference type="NCBI Taxonomy" id="926567"/>
    <lineage>
        <taxon>Bacteria</taxon>
        <taxon>Thermotogati</taxon>
        <taxon>Synergistota</taxon>
        <taxon>Synergistia</taxon>
        <taxon>Synergistales</taxon>
        <taxon>Synergistaceae</taxon>
        <taxon>Thermanaerovibrio</taxon>
    </lineage>
</organism>
<keyword evidence="2" id="KW-1185">Reference proteome</keyword>
<accession>H0UQY6</accession>
<gene>
    <name evidence="1" type="ORF">TheveDRAFT_0656</name>
</gene>
<dbReference type="EMBL" id="CM001377">
    <property type="protein sequence ID" value="EHM09815.1"/>
    <property type="molecule type" value="Genomic_DNA"/>
</dbReference>
<dbReference type="STRING" id="926567.TheveDRAFT_0656"/>
<dbReference type="Proteomes" id="UP000005730">
    <property type="component" value="Chromosome"/>
</dbReference>
<evidence type="ECO:0000313" key="1">
    <source>
        <dbReference type="EMBL" id="EHM09815.1"/>
    </source>
</evidence>
<dbReference type="eggNOG" id="ENOG5033FR2">
    <property type="taxonomic scope" value="Bacteria"/>
</dbReference>
<dbReference type="OrthoDB" id="5648at2"/>
<protein>
    <submittedName>
        <fullName evidence="1">Uncharacterized protein</fullName>
    </submittedName>
</protein>
<name>H0UQY6_9BACT</name>
<proteinExistence type="predicted"/>
<evidence type="ECO:0000313" key="2">
    <source>
        <dbReference type="Proteomes" id="UP000005730"/>
    </source>
</evidence>
<dbReference type="AlphaFoldDB" id="H0UQY6"/>
<reference evidence="1 2" key="1">
    <citation type="submission" date="2011-10" db="EMBL/GenBank/DDBJ databases">
        <title>The Noncontiguous Finished genome of Thermanaerovibrio velox DSM 12556.</title>
        <authorList>
            <consortium name="US DOE Joint Genome Institute (JGI-PGF)"/>
            <person name="Lucas S."/>
            <person name="Copeland A."/>
            <person name="Lapidus A."/>
            <person name="Glavina del Rio T."/>
            <person name="Dalin E."/>
            <person name="Tice H."/>
            <person name="Bruce D."/>
            <person name="Goodwin L."/>
            <person name="Pitluck S."/>
            <person name="Peters L."/>
            <person name="Mikhailova N."/>
            <person name="Teshima H."/>
            <person name="Kyrpides N."/>
            <person name="Mavromatis K."/>
            <person name="Ivanova N."/>
            <person name="Markowitz V."/>
            <person name="Cheng J.-F."/>
            <person name="Hugenholtz P."/>
            <person name="Woyke T."/>
            <person name="Wu D."/>
            <person name="Spring S."/>
            <person name="Brambilla E.-M."/>
            <person name="Klenk H.-P."/>
            <person name="Eisen J.A."/>
        </authorList>
    </citation>
    <scope>NUCLEOTIDE SEQUENCE [LARGE SCALE GENOMIC DNA]</scope>
    <source>
        <strain evidence="1 2">DSM 12556</strain>
    </source>
</reference>
<sequence length="67" mass="7923">MLKDPARFKAEVIALAGARDDQEFIRYVNGVTDRMWHHVVTEEGLSAQEAEERLFQFYEEDKRFFKG</sequence>